<dbReference type="Gene3D" id="2.60.40.740">
    <property type="match status" value="1"/>
</dbReference>
<reference evidence="8 9" key="1">
    <citation type="submission" date="2018-08" db="EMBL/GenBank/DDBJ databases">
        <title>A genome reference for cultivated species of the human gut microbiota.</title>
        <authorList>
            <person name="Zou Y."/>
            <person name="Xue W."/>
            <person name="Luo G."/>
        </authorList>
    </citation>
    <scope>NUCLEOTIDE SEQUENCE [LARGE SCALE GENOMIC DNA]</scope>
    <source>
        <strain evidence="8 9">AM21-18</strain>
    </source>
</reference>
<dbReference type="Proteomes" id="UP000283981">
    <property type="component" value="Unassembled WGS sequence"/>
</dbReference>
<dbReference type="EMBL" id="JAAIRV010000058">
    <property type="protein sequence ID" value="NSI60027.1"/>
    <property type="molecule type" value="Genomic_DNA"/>
</dbReference>
<dbReference type="NCBIfam" id="NF033902">
    <property type="entry name" value="iso_D2_wall_anc"/>
    <property type="match status" value="1"/>
</dbReference>
<dbReference type="InterPro" id="IPR026466">
    <property type="entry name" value="Fim_isopep_form_D2_dom"/>
</dbReference>
<feature type="domain" description="SpaA-like prealbumin fold" evidence="4">
    <location>
        <begin position="370"/>
        <end position="479"/>
    </location>
</feature>
<dbReference type="Proteomes" id="UP001296581">
    <property type="component" value="Unassembled WGS sequence"/>
</dbReference>
<dbReference type="EMBL" id="JAAIRY010000035">
    <property type="protein sequence ID" value="NSI66395.1"/>
    <property type="molecule type" value="Genomic_DNA"/>
</dbReference>
<dbReference type="NCBIfam" id="TIGR01167">
    <property type="entry name" value="LPXTG_anchor"/>
    <property type="match status" value="1"/>
</dbReference>
<evidence type="ECO:0000256" key="3">
    <source>
        <dbReference type="SAM" id="SignalP"/>
    </source>
</evidence>
<evidence type="ECO:0000313" key="8">
    <source>
        <dbReference type="EMBL" id="RHG78901.1"/>
    </source>
</evidence>
<gene>
    <name evidence="8" type="ORF">DW243_17020</name>
    <name evidence="5" type="ORF">G4958_16250</name>
    <name evidence="7" type="ORF">G4981_14145</name>
    <name evidence="6" type="ORF">G4993_16860</name>
</gene>
<keyword evidence="3" id="KW-0732">Signal</keyword>
<evidence type="ECO:0000256" key="2">
    <source>
        <dbReference type="SAM" id="Phobius"/>
    </source>
</evidence>
<proteinExistence type="predicted"/>
<accession>A0A414URF9</accession>
<feature type="compositionally biased region" description="Low complexity" evidence="1">
    <location>
        <begin position="348"/>
        <end position="359"/>
    </location>
</feature>
<feature type="chain" id="PRO_5043189700" evidence="3">
    <location>
        <begin position="27"/>
        <end position="541"/>
    </location>
</feature>
<sequence length="541" mass="57728">MKRMKKIMALMLAAIMMMAMSVTAFAAEGATPAAAGANTLTVNVKSGAGVPTQTLKDQTIYLYKLFDVTESGTTGSKNYAYTVNTDYKTALVSVLTSLRTSVPTIPEVTESSTDEQFSKAVASLETAGKVQDFANDFTTYALTHSPKLEATAHSEKLGDVTSYKFTSLDAGYYLVYVTGGKSIQSSLLTVDNEHTTVDLKTEAPSIEKIANKETVNIGDVVTYTVKGSIPDTTGYDQYQYIIHDVLSNGLDFVNDATGTALREGATTVNVKVAFGEGVTDAGTAPATATLSGEGNRQMVLDLSEWVRTNQANNKGKEFTVTYYAKVNKAAVVTEKNSAHLEYGNNPGETTTTTPSEAKTPTYPLDILKVKKDSTPEEILADAHFTLYASTTEGAIDESKPIKVTKDAEGKYSYAADQNAADATDDMVTVESKIDGQGYNLHINGLAAGTYYLKETKAPEGYNKLTDAIKVTITKSTTANENDWTLTVDKGTVDGKIVKVENSTGSLLPSTGGRGAIAFAVIAALLVFGVAVSFIRDKRKEA</sequence>
<name>A0A414URF9_MEDGN</name>
<keyword evidence="2" id="KW-0472">Membrane</keyword>
<dbReference type="Gene3D" id="2.60.40.10">
    <property type="entry name" value="Immunoglobulins"/>
    <property type="match status" value="1"/>
</dbReference>
<keyword evidence="2" id="KW-0812">Transmembrane</keyword>
<evidence type="ECO:0000313" key="6">
    <source>
        <dbReference type="EMBL" id="NSI60027.1"/>
    </source>
</evidence>
<dbReference type="Proteomes" id="UP001296580">
    <property type="component" value="Unassembled WGS sequence"/>
</dbReference>
<organism evidence="8 9">
    <name type="scientific">Mediterraneibacter gnavus</name>
    <name type="common">Ruminococcus gnavus</name>
    <dbReference type="NCBI Taxonomy" id="33038"/>
    <lineage>
        <taxon>Bacteria</taxon>
        <taxon>Bacillati</taxon>
        <taxon>Bacillota</taxon>
        <taxon>Clostridia</taxon>
        <taxon>Lachnospirales</taxon>
        <taxon>Lachnospiraceae</taxon>
        <taxon>Mediterraneibacter</taxon>
    </lineage>
</organism>
<dbReference type="Pfam" id="PF17802">
    <property type="entry name" value="SpaA"/>
    <property type="match status" value="1"/>
</dbReference>
<reference evidence="5" key="3">
    <citation type="submission" date="2020-02" db="EMBL/GenBank/DDBJ databases">
        <authorList>
            <person name="Littmann E."/>
            <person name="Sorbara M."/>
        </authorList>
    </citation>
    <scope>NUCLEOTIDE SEQUENCE</scope>
    <source>
        <strain evidence="7">MSK.11.9</strain>
        <strain evidence="6">MSK.15.32</strain>
        <strain evidence="5">MSK.22.53</strain>
    </source>
</reference>
<protein>
    <submittedName>
        <fullName evidence="8">Isopeptide-forming domain-containing fimbrial protein</fullName>
    </submittedName>
    <submittedName>
        <fullName evidence="5">SpaH/EbpB family LPXTG-anchored major pilin</fullName>
    </submittedName>
</protein>
<feature type="signal peptide" evidence="3">
    <location>
        <begin position="1"/>
        <end position="26"/>
    </location>
</feature>
<dbReference type="RefSeq" id="WP_009245207.1">
    <property type="nucleotide sequence ID" value="NZ_CABKQB010000007.1"/>
</dbReference>
<dbReference type="NCBIfam" id="TIGR04226">
    <property type="entry name" value="RrgB_K2N_iso_D2"/>
    <property type="match status" value="1"/>
</dbReference>
<feature type="transmembrane region" description="Helical" evidence="2">
    <location>
        <begin position="515"/>
        <end position="534"/>
    </location>
</feature>
<dbReference type="EMBL" id="QRIS01000047">
    <property type="protein sequence ID" value="RHG78901.1"/>
    <property type="molecule type" value="Genomic_DNA"/>
</dbReference>
<reference evidence="5" key="2">
    <citation type="journal article" date="2020" name="Cell Host Microbe">
        <title>Functional and Genomic Variation between Human-Derived Isolates of Lachnospiraceae Reveals Inter- and Intra-Species Diversity.</title>
        <authorList>
            <person name="Sorbara M.T."/>
            <person name="Littmann E.R."/>
            <person name="Fontana E."/>
            <person name="Moody T.U."/>
            <person name="Kohout C.E."/>
            <person name="Gjonbalaj M."/>
            <person name="Eaton V."/>
            <person name="Seok R."/>
            <person name="Leiner I.M."/>
            <person name="Pamer E.G."/>
        </authorList>
    </citation>
    <scope>NUCLEOTIDE SEQUENCE</scope>
    <source>
        <strain evidence="7">MSK.11.9</strain>
        <strain evidence="6">MSK.15.32</strain>
        <strain evidence="5">MSK.22.53</strain>
    </source>
</reference>
<feature type="region of interest" description="Disordered" evidence="1">
    <location>
        <begin position="340"/>
        <end position="359"/>
    </location>
</feature>
<evidence type="ECO:0000256" key="1">
    <source>
        <dbReference type="SAM" id="MobiDB-lite"/>
    </source>
</evidence>
<evidence type="ECO:0000259" key="4">
    <source>
        <dbReference type="Pfam" id="PF17802"/>
    </source>
</evidence>
<dbReference type="InterPro" id="IPR048052">
    <property type="entry name" value="FM1-like"/>
</dbReference>
<dbReference type="AlphaFoldDB" id="A0A414URF9"/>
<dbReference type="InterPro" id="IPR013783">
    <property type="entry name" value="Ig-like_fold"/>
</dbReference>
<evidence type="ECO:0000313" key="7">
    <source>
        <dbReference type="EMBL" id="NSI66395.1"/>
    </source>
</evidence>
<dbReference type="Proteomes" id="UP001296643">
    <property type="component" value="Unassembled WGS sequence"/>
</dbReference>
<evidence type="ECO:0000313" key="9">
    <source>
        <dbReference type="Proteomes" id="UP000283981"/>
    </source>
</evidence>
<evidence type="ECO:0000313" key="5">
    <source>
        <dbReference type="EMBL" id="NSI20849.1"/>
    </source>
</evidence>
<dbReference type="EMBL" id="JAAIRM010000051">
    <property type="protein sequence ID" value="NSI20849.1"/>
    <property type="molecule type" value="Genomic_DNA"/>
</dbReference>
<dbReference type="InterPro" id="IPR041033">
    <property type="entry name" value="SpaA_PFL_dom_1"/>
</dbReference>
<comment type="caution">
    <text evidence="8">The sequence shown here is derived from an EMBL/GenBank/DDBJ whole genome shotgun (WGS) entry which is preliminary data.</text>
</comment>
<keyword evidence="2" id="KW-1133">Transmembrane helix</keyword>